<evidence type="ECO:0000313" key="16">
    <source>
        <dbReference type="EMBL" id="CAF4613774.1"/>
    </source>
</evidence>
<dbReference type="Proteomes" id="UP000663833">
    <property type="component" value="Unassembled WGS sequence"/>
</dbReference>
<evidence type="ECO:0000313" key="11">
    <source>
        <dbReference type="EMBL" id="CAF3408643.1"/>
    </source>
</evidence>
<dbReference type="Proteomes" id="UP000663869">
    <property type="component" value="Unassembled WGS sequence"/>
</dbReference>
<sequence length="900" mass="105281">MDINEEIQEIEEEEQISPIIQIFERLTFERGHEVHDQVASMVELFSLSHVTLDMLDTFIECVKIIFVHQPTSKNMRILDFLIILTHVTHINYVNNRNLSLVFDALIDVFSQTMVAIDSQIRHTTFHILNKLQSFIDLSRSPYIPDQFEQYLLELLNNETTFLVLDQIIQLAAKFQHKNHQFIDAFLRRINSPKWLPYVDRRRQLVSLLEYSSCSLKFLLSTIETDNDLSQSAFESLLDHERGFTLDKLDFHGRLLIFQLASKSRDLSRFIFTQWISQSGFELIDILRLCKIFSLNENKKTDYRLTIETSLRYFLNDKNIRRIVINNTRKAIGTNKGGLLPSDVSNYVEQLFIWRILCQLINGEDDDDDNNTNIHPDFHEFIAYFYRLVKSSVDKTLSSTDEFVICQYASILSTFDMLDIYRRKCVEAISRCMLVHFGQYETIIEQALELVHRIHPSKDTADQRYQFITYTLNDIIQRCKTEHNEELTFMQCMTISKLFIEHEKEPELNNTDLKQLLDSLIRSGLSHKDIGIQSYTLSTLRSLVCHSRQAAIDFIKQILHITNKIQDISLKCQSISTLIDVLLVRGLDFFTSLNLTTSQFIEQYLSNLFNDRNIEIKHTIVFGLIKLFLSSRLEPTVSLLKIILDYRFSNDYRSIDQHQRDDITSFFYFFTHLSISNVLLIEEITFDLVSRCLPFVSDNSTIAYRSIFIEQMCSFCIELLSLPSLPMNKLNEEHSHYHLAINLLESIHNSTNNRTSTIIKSYLDTVKHLQFQYMNKEQLQIIFDAVLRLRQYPNLSSMITNSVKHIEEQIQSCLRLIDKLTNGNHDGKRSRSPSPSSQQISKRISSTFKPPMTSSPNVLRDRTNHMFVNNDNPSSSKGTKRKFNTNRYTTLDFENDTDDFF</sequence>
<dbReference type="EMBL" id="CAJNYU010002590">
    <property type="protein sequence ID" value="CAF3565937.1"/>
    <property type="molecule type" value="Genomic_DNA"/>
</dbReference>
<evidence type="ECO:0000256" key="3">
    <source>
        <dbReference type="ARBA" id="ARBA00022618"/>
    </source>
</evidence>
<dbReference type="GO" id="GO:0000796">
    <property type="term" value="C:condensin complex"/>
    <property type="evidence" value="ECO:0007669"/>
    <property type="project" value="InterPro"/>
</dbReference>
<feature type="region of interest" description="Disordered" evidence="7">
    <location>
        <begin position="820"/>
        <end position="881"/>
    </location>
</feature>
<dbReference type="EMBL" id="CAJOBO010001821">
    <property type="protein sequence ID" value="CAF4411682.1"/>
    <property type="molecule type" value="Genomic_DNA"/>
</dbReference>
<keyword evidence="4" id="KW-0498">Mitosis</keyword>
<keyword evidence="6" id="KW-0131">Cell cycle</keyword>
<keyword evidence="3" id="KW-0132">Cell division</keyword>
<dbReference type="Proteomes" id="UP000663872">
    <property type="component" value="Unassembled WGS sequence"/>
</dbReference>
<comment type="subcellular location">
    <subcellularLocation>
        <location evidence="1">Chromosome</location>
    </subcellularLocation>
</comment>
<keyword evidence="2" id="KW-0158">Chromosome</keyword>
<dbReference type="AlphaFoldDB" id="A0A817S948"/>
<dbReference type="InterPro" id="IPR016024">
    <property type="entry name" value="ARM-type_fold"/>
</dbReference>
<dbReference type="PANTHER" id="PTHR14418">
    <property type="entry name" value="CONDENSIN COMPLEX SUBUNIT 3-RELATED"/>
    <property type="match status" value="1"/>
</dbReference>
<evidence type="ECO:0000313" key="12">
    <source>
        <dbReference type="EMBL" id="CAF3565937.1"/>
    </source>
</evidence>
<evidence type="ECO:0000256" key="7">
    <source>
        <dbReference type="SAM" id="MobiDB-lite"/>
    </source>
</evidence>
<feature type="compositionally biased region" description="Low complexity" evidence="7">
    <location>
        <begin position="831"/>
        <end position="845"/>
    </location>
</feature>
<name>A0A817S948_9BILA</name>
<feature type="domain" description="Nuclear condensin complex subunit 3 C-terminal" evidence="8">
    <location>
        <begin position="490"/>
        <end position="760"/>
    </location>
</feature>
<accession>A0A817S948</accession>
<dbReference type="Proteomes" id="UP000663862">
    <property type="component" value="Unassembled WGS sequence"/>
</dbReference>
<evidence type="ECO:0000256" key="1">
    <source>
        <dbReference type="ARBA" id="ARBA00004286"/>
    </source>
</evidence>
<dbReference type="Proteomes" id="UP000663873">
    <property type="component" value="Unassembled WGS sequence"/>
</dbReference>
<evidence type="ECO:0000256" key="5">
    <source>
        <dbReference type="ARBA" id="ARBA00023067"/>
    </source>
</evidence>
<dbReference type="OrthoDB" id="10029078at2759"/>
<dbReference type="EMBL" id="CAJNYT010001400">
    <property type="protein sequence ID" value="CAF3408643.1"/>
    <property type="molecule type" value="Genomic_DNA"/>
</dbReference>
<evidence type="ECO:0000313" key="18">
    <source>
        <dbReference type="Proteomes" id="UP000663873"/>
    </source>
</evidence>
<dbReference type="GO" id="GO:0007076">
    <property type="term" value="P:mitotic chromosome condensation"/>
    <property type="evidence" value="ECO:0007669"/>
    <property type="project" value="InterPro"/>
</dbReference>
<keyword evidence="5" id="KW-0226">DNA condensation</keyword>
<evidence type="ECO:0000313" key="10">
    <source>
        <dbReference type="EMBL" id="CAF3290863.1"/>
    </source>
</evidence>
<dbReference type="Proteomes" id="UP000663851">
    <property type="component" value="Unassembled WGS sequence"/>
</dbReference>
<protein>
    <recommendedName>
        <fullName evidence="8">Nuclear condensin complex subunit 3 C-terminal domain-containing protein</fullName>
    </recommendedName>
</protein>
<comment type="caution">
    <text evidence="10">The sequence shown here is derived from an EMBL/GenBank/DDBJ whole genome shotgun (WGS) entry which is preliminary data.</text>
</comment>
<dbReference type="EMBL" id="CAJOBP010006162">
    <property type="protein sequence ID" value="CAF4486522.1"/>
    <property type="molecule type" value="Genomic_DNA"/>
</dbReference>
<evidence type="ECO:0000256" key="2">
    <source>
        <dbReference type="ARBA" id="ARBA00022454"/>
    </source>
</evidence>
<dbReference type="EMBL" id="CAJNXB010002728">
    <property type="protein sequence ID" value="CAF3273850.1"/>
    <property type="molecule type" value="Genomic_DNA"/>
</dbReference>
<dbReference type="PANTHER" id="PTHR14418:SF5">
    <property type="entry name" value="CONDENSIN COMPLEX SUBUNIT 3"/>
    <property type="match status" value="1"/>
</dbReference>
<proteinExistence type="predicted"/>
<dbReference type="Proteomes" id="UP000663825">
    <property type="component" value="Unassembled WGS sequence"/>
</dbReference>
<dbReference type="GO" id="GO:0000793">
    <property type="term" value="C:condensed chromosome"/>
    <property type="evidence" value="ECO:0007669"/>
    <property type="project" value="TreeGrafter"/>
</dbReference>
<gene>
    <name evidence="12" type="ORF">FME351_LOCUS20202</name>
    <name evidence="11" type="ORF">GRG538_LOCUS10692</name>
    <name evidence="13" type="ORF">HFQ381_LOCUS20866</name>
    <name evidence="10" type="ORF">LUA448_LOCUS7215</name>
    <name evidence="16" type="ORF">QYT958_LOCUS12397</name>
    <name evidence="9" type="ORF">TIS948_LOCUS16486</name>
    <name evidence="15" type="ORF">TSG867_LOCUS21163</name>
    <name evidence="14" type="ORF">UJA718_LOCUS25331</name>
</gene>
<dbReference type="Pfam" id="PF12719">
    <property type="entry name" value="Cnd3"/>
    <property type="match status" value="1"/>
</dbReference>
<dbReference type="SUPFAM" id="SSF48371">
    <property type="entry name" value="ARM repeat"/>
    <property type="match status" value="1"/>
</dbReference>
<dbReference type="EMBL" id="CAJOBQ010001615">
    <property type="protein sequence ID" value="CAF4501933.1"/>
    <property type="molecule type" value="Genomic_DNA"/>
</dbReference>
<dbReference type="Proteomes" id="UP000663848">
    <property type="component" value="Unassembled WGS sequence"/>
</dbReference>
<evidence type="ECO:0000313" key="13">
    <source>
        <dbReference type="EMBL" id="CAF4411682.1"/>
    </source>
</evidence>
<evidence type="ECO:0000256" key="4">
    <source>
        <dbReference type="ARBA" id="ARBA00022776"/>
    </source>
</evidence>
<evidence type="ECO:0000313" key="9">
    <source>
        <dbReference type="EMBL" id="CAF3273850.1"/>
    </source>
</evidence>
<evidence type="ECO:0000256" key="6">
    <source>
        <dbReference type="ARBA" id="ARBA00023306"/>
    </source>
</evidence>
<dbReference type="InterPro" id="IPR027165">
    <property type="entry name" value="CND3"/>
</dbReference>
<evidence type="ECO:0000313" key="14">
    <source>
        <dbReference type="EMBL" id="CAF4486522.1"/>
    </source>
</evidence>
<dbReference type="GO" id="GO:0051301">
    <property type="term" value="P:cell division"/>
    <property type="evidence" value="ECO:0007669"/>
    <property type="project" value="UniProtKB-KW"/>
</dbReference>
<feature type="compositionally biased region" description="Polar residues" evidence="7">
    <location>
        <begin position="865"/>
        <end position="876"/>
    </location>
</feature>
<evidence type="ECO:0000259" key="8">
    <source>
        <dbReference type="Pfam" id="PF12719"/>
    </source>
</evidence>
<evidence type="ECO:0000313" key="17">
    <source>
        <dbReference type="Proteomes" id="UP000663833"/>
    </source>
</evidence>
<dbReference type="GO" id="GO:0005737">
    <property type="term" value="C:cytoplasm"/>
    <property type="evidence" value="ECO:0007669"/>
    <property type="project" value="TreeGrafter"/>
</dbReference>
<dbReference type="InterPro" id="IPR025977">
    <property type="entry name" value="Cnd3_C"/>
</dbReference>
<evidence type="ECO:0000313" key="15">
    <source>
        <dbReference type="EMBL" id="CAF4501933.1"/>
    </source>
</evidence>
<reference evidence="10" key="1">
    <citation type="submission" date="2021-02" db="EMBL/GenBank/DDBJ databases">
        <authorList>
            <person name="Nowell W R."/>
        </authorList>
    </citation>
    <scope>NUCLEOTIDE SEQUENCE</scope>
</reference>
<organism evidence="10 17">
    <name type="scientific">Rotaria socialis</name>
    <dbReference type="NCBI Taxonomy" id="392032"/>
    <lineage>
        <taxon>Eukaryota</taxon>
        <taxon>Metazoa</taxon>
        <taxon>Spiralia</taxon>
        <taxon>Gnathifera</taxon>
        <taxon>Rotifera</taxon>
        <taxon>Eurotatoria</taxon>
        <taxon>Bdelloidea</taxon>
        <taxon>Philodinida</taxon>
        <taxon>Philodinidae</taxon>
        <taxon>Rotaria</taxon>
    </lineage>
</organism>
<keyword evidence="18" id="KW-1185">Reference proteome</keyword>
<dbReference type="EMBL" id="CAJOBR010001506">
    <property type="protein sequence ID" value="CAF4613774.1"/>
    <property type="molecule type" value="Genomic_DNA"/>
</dbReference>
<dbReference type="EMBL" id="CAJNYD010000707">
    <property type="protein sequence ID" value="CAF3290863.1"/>
    <property type="molecule type" value="Genomic_DNA"/>
</dbReference>